<reference evidence="3 4" key="1">
    <citation type="submission" date="2014-02" db="EMBL/GenBank/DDBJ databases">
        <title>The small core and large imbalanced accessory genome model reveals a collaborative survival strategy of Sorangium cellulosum strains in nature.</title>
        <authorList>
            <person name="Han K."/>
            <person name="Peng R."/>
            <person name="Blom J."/>
            <person name="Li Y.-Z."/>
        </authorList>
    </citation>
    <scope>NUCLEOTIDE SEQUENCE [LARGE SCALE GENOMIC DNA]</scope>
    <source>
        <strain evidence="3 4">So0008-312</strain>
    </source>
</reference>
<evidence type="ECO:0008006" key="5">
    <source>
        <dbReference type="Google" id="ProtNLM"/>
    </source>
</evidence>
<dbReference type="OrthoDB" id="9146593at2"/>
<evidence type="ECO:0000313" key="3">
    <source>
        <dbReference type="EMBL" id="KYF68445.1"/>
    </source>
</evidence>
<gene>
    <name evidence="3" type="ORF">BE15_10635</name>
</gene>
<proteinExistence type="predicted"/>
<dbReference type="PROSITE" id="PS51318">
    <property type="entry name" value="TAT"/>
    <property type="match status" value="1"/>
</dbReference>
<dbReference type="AlphaFoldDB" id="A0A150QKB2"/>
<dbReference type="Proteomes" id="UP000075260">
    <property type="component" value="Unassembled WGS sequence"/>
</dbReference>
<feature type="signal peptide" evidence="2">
    <location>
        <begin position="1"/>
        <end position="19"/>
    </location>
</feature>
<evidence type="ECO:0000256" key="1">
    <source>
        <dbReference type="SAM" id="MobiDB-lite"/>
    </source>
</evidence>
<evidence type="ECO:0000313" key="4">
    <source>
        <dbReference type="Proteomes" id="UP000075260"/>
    </source>
</evidence>
<accession>A0A150QKB2</accession>
<dbReference type="EMBL" id="JEMA01000571">
    <property type="protein sequence ID" value="KYF68445.1"/>
    <property type="molecule type" value="Genomic_DNA"/>
</dbReference>
<evidence type="ECO:0000256" key="2">
    <source>
        <dbReference type="SAM" id="SignalP"/>
    </source>
</evidence>
<dbReference type="InterPro" id="IPR006311">
    <property type="entry name" value="TAT_signal"/>
</dbReference>
<feature type="chain" id="PRO_5007567068" description="DUF1552 domain-containing protein" evidence="2">
    <location>
        <begin position="20"/>
        <end position="455"/>
    </location>
</feature>
<feature type="region of interest" description="Disordered" evidence="1">
    <location>
        <begin position="99"/>
        <end position="118"/>
    </location>
</feature>
<organism evidence="3 4">
    <name type="scientific">Sorangium cellulosum</name>
    <name type="common">Polyangium cellulosum</name>
    <dbReference type="NCBI Taxonomy" id="56"/>
    <lineage>
        <taxon>Bacteria</taxon>
        <taxon>Pseudomonadati</taxon>
        <taxon>Myxococcota</taxon>
        <taxon>Polyangia</taxon>
        <taxon>Polyangiales</taxon>
        <taxon>Polyangiaceae</taxon>
        <taxon>Sorangium</taxon>
    </lineage>
</organism>
<dbReference type="InterPro" id="IPR011447">
    <property type="entry name" value="DUF1552"/>
</dbReference>
<name>A0A150QKB2_SORCE</name>
<keyword evidence="2" id="KW-0732">Signal</keyword>
<dbReference type="RefSeq" id="WP_061609103.1">
    <property type="nucleotide sequence ID" value="NZ_JEMA01000571.1"/>
</dbReference>
<protein>
    <recommendedName>
        <fullName evidence="5">DUF1552 domain-containing protein</fullName>
    </recommendedName>
</protein>
<dbReference type="Pfam" id="PF07586">
    <property type="entry name" value="HXXSHH"/>
    <property type="match status" value="1"/>
</dbReference>
<comment type="caution">
    <text evidence="3">The sequence shown here is derived from an EMBL/GenBank/DDBJ whole genome shotgun (WGS) entry which is preliminary data.</text>
</comment>
<sequence>MKPLSRRTFLRGASGVALALPFLDAMRPSRARAQAAAPAPRRILFVFQANGDQTARRFSAGGETSFQLGEFLAPLEPYREDLLFLNKLHKRFYDLPESERADNHQQGGSSLAPWRSGTGSFPIGGTESTIGYVEGPSADYAIGGRVLESNERVAHRHLVYRVGTKWNDIWNTHAHAGPAGEQSPIPAETDPYAAYARIFSFTSDGDAAQKEVLRRLAKKQSAIDLVREEGNSLLTRLGAEDRAKIQQHLDAMRDVERALQTGNGAAACVQTPLGERLDPYDDDNHMIMGELFFKISALAFACDLTRVVNFNWSGNTSGRVYSNLGLSEGHHDISHNSDDAAFADVRKIHRHLWEQNTKLYEILKNTSDGEGTLWDHTLVVHWNELGQGDTHSIHDTLVVLAGKAHDYFRRGRLVDFDGDRSFADMLVSCFHYMGFEDVKSFGHEILNTGGALPLT</sequence>